<reference evidence="2" key="1">
    <citation type="submission" date="2020-03" db="EMBL/GenBank/DDBJ databases">
        <title>A high-quality chromosome-level genome assembly of a woody plant with both climbing and erect habits, Rhamnella rubrinervis.</title>
        <authorList>
            <person name="Lu Z."/>
            <person name="Yang Y."/>
            <person name="Zhu X."/>
            <person name="Sun Y."/>
        </authorList>
    </citation>
    <scope>NUCLEOTIDE SEQUENCE</scope>
    <source>
        <strain evidence="2">BYM</strain>
        <tissue evidence="2">Leaf</tissue>
    </source>
</reference>
<organism evidence="2 3">
    <name type="scientific">Rhamnella rubrinervis</name>
    <dbReference type="NCBI Taxonomy" id="2594499"/>
    <lineage>
        <taxon>Eukaryota</taxon>
        <taxon>Viridiplantae</taxon>
        <taxon>Streptophyta</taxon>
        <taxon>Embryophyta</taxon>
        <taxon>Tracheophyta</taxon>
        <taxon>Spermatophyta</taxon>
        <taxon>Magnoliopsida</taxon>
        <taxon>eudicotyledons</taxon>
        <taxon>Gunneridae</taxon>
        <taxon>Pentapetalae</taxon>
        <taxon>rosids</taxon>
        <taxon>fabids</taxon>
        <taxon>Rosales</taxon>
        <taxon>Rhamnaceae</taxon>
        <taxon>rhamnoid group</taxon>
        <taxon>Rhamneae</taxon>
        <taxon>Rhamnella</taxon>
    </lineage>
</organism>
<dbReference type="OrthoDB" id="1165194at2759"/>
<evidence type="ECO:0008006" key="4">
    <source>
        <dbReference type="Google" id="ProtNLM"/>
    </source>
</evidence>
<dbReference type="PANTHER" id="PTHR45749:SF26">
    <property type="entry name" value="ZINC FINGER MYM-TYPE PROTEIN 1-LIKE"/>
    <property type="match status" value="1"/>
</dbReference>
<name>A0A8K0H0G7_9ROSA</name>
<feature type="compositionally biased region" description="Polar residues" evidence="1">
    <location>
        <begin position="94"/>
        <end position="105"/>
    </location>
</feature>
<dbReference type="PANTHER" id="PTHR45749">
    <property type="match status" value="1"/>
</dbReference>
<dbReference type="AlphaFoldDB" id="A0A8K0H0G7"/>
<dbReference type="EMBL" id="VOIH02000006">
    <property type="protein sequence ID" value="KAF3443394.1"/>
    <property type="molecule type" value="Genomic_DNA"/>
</dbReference>
<gene>
    <name evidence="2" type="ORF">FNV43_RR13076</name>
</gene>
<accession>A0A8K0H0G7</accession>
<dbReference type="Proteomes" id="UP000796880">
    <property type="component" value="Unassembled WGS sequence"/>
</dbReference>
<evidence type="ECO:0000313" key="2">
    <source>
        <dbReference type="EMBL" id="KAF3443394.1"/>
    </source>
</evidence>
<proteinExistence type="predicted"/>
<sequence>MRSIGRHELLVENLRGQGYDGANMRGAWNGLQALFLQDCPYAYYVHCFAHRLQLALNGAKEVKALMTITDDHTTFLELLRRKWVTAGDLLSPQWSRSDTKPSPSSDPHADVVRPDIPTGKKKKTWCLYVTFMASQDEKSSVDPSLEIIDVMTGPNSKTVKTVAEAEAEVVAGAEIVEMVVKTEMVEEAERT</sequence>
<evidence type="ECO:0000256" key="1">
    <source>
        <dbReference type="SAM" id="MobiDB-lite"/>
    </source>
</evidence>
<keyword evidence="3" id="KW-1185">Reference proteome</keyword>
<protein>
    <recommendedName>
        <fullName evidence="4">DUF4371 domain-containing protein</fullName>
    </recommendedName>
</protein>
<evidence type="ECO:0000313" key="3">
    <source>
        <dbReference type="Proteomes" id="UP000796880"/>
    </source>
</evidence>
<feature type="region of interest" description="Disordered" evidence="1">
    <location>
        <begin position="94"/>
        <end position="115"/>
    </location>
</feature>
<comment type="caution">
    <text evidence="2">The sequence shown here is derived from an EMBL/GenBank/DDBJ whole genome shotgun (WGS) entry which is preliminary data.</text>
</comment>